<evidence type="ECO:0000313" key="1">
    <source>
        <dbReference type="EMBL" id="RMB56529.1"/>
    </source>
</evidence>
<dbReference type="Proteomes" id="UP000281985">
    <property type="component" value="Unassembled WGS sequence"/>
</dbReference>
<evidence type="ECO:0000313" key="2">
    <source>
        <dbReference type="Proteomes" id="UP000281985"/>
    </source>
</evidence>
<comment type="caution">
    <text evidence="1">The sequence shown here is derived from an EMBL/GenBank/DDBJ whole genome shotgun (WGS) entry which is preliminary data.</text>
</comment>
<reference evidence="1 2" key="1">
    <citation type="submission" date="2018-10" db="EMBL/GenBank/DDBJ databases">
        <title>Dokdonia luteus sp. nov., isolated from sea water.</title>
        <authorList>
            <person name="Zhou L.Y."/>
            <person name="Du Z.J."/>
        </authorList>
    </citation>
    <scope>NUCLEOTIDE SEQUENCE [LARGE SCALE GENOMIC DNA]</scope>
    <source>
        <strain evidence="1 2">SH27</strain>
    </source>
</reference>
<dbReference type="PROSITE" id="PS51257">
    <property type="entry name" value="PROKAR_LIPOPROTEIN"/>
    <property type="match status" value="1"/>
</dbReference>
<proteinExistence type="predicted"/>
<accession>A0A3M0G5Z3</accession>
<dbReference type="OrthoDB" id="1443349at2"/>
<dbReference type="RefSeq" id="WP_121918341.1">
    <property type="nucleotide sequence ID" value="NZ_REFV01000016.1"/>
</dbReference>
<sequence length="136" mass="15535">MLLKIAALGMAVLLLCSCKEESCYKSQHNEVLGANQYNTKVYQAELYRLIKESSEVDYYFETREEIMGQIFLVVNAYGDAFCGKLCLVISEEDAQQMHLDENKGYRGAQLIGLRFRESKTDYGATLVYEALEYIVD</sequence>
<name>A0A3M0G5Z3_9FLAO</name>
<gene>
    <name evidence="1" type="ORF">EAX61_14060</name>
</gene>
<protein>
    <submittedName>
        <fullName evidence="1">Uncharacterized protein</fullName>
    </submittedName>
</protein>
<dbReference type="AlphaFoldDB" id="A0A3M0G5Z3"/>
<dbReference type="EMBL" id="REFV01000016">
    <property type="protein sequence ID" value="RMB56529.1"/>
    <property type="molecule type" value="Genomic_DNA"/>
</dbReference>
<organism evidence="1 2">
    <name type="scientific">Dokdonia sinensis</name>
    <dbReference type="NCBI Taxonomy" id="2479847"/>
    <lineage>
        <taxon>Bacteria</taxon>
        <taxon>Pseudomonadati</taxon>
        <taxon>Bacteroidota</taxon>
        <taxon>Flavobacteriia</taxon>
        <taxon>Flavobacteriales</taxon>
        <taxon>Flavobacteriaceae</taxon>
        <taxon>Dokdonia</taxon>
    </lineage>
</organism>
<keyword evidence="2" id="KW-1185">Reference proteome</keyword>